<proteinExistence type="predicted"/>
<dbReference type="EMBL" id="WHWC01000017">
    <property type="protein sequence ID" value="KAG8365880.1"/>
    <property type="molecule type" value="Genomic_DNA"/>
</dbReference>
<dbReference type="Proteomes" id="UP000826271">
    <property type="component" value="Unassembled WGS sequence"/>
</dbReference>
<gene>
    <name evidence="1" type="ORF">BUALT_Bualt17G0018000</name>
</gene>
<name>A0AAV6WFW3_9LAMI</name>
<reference evidence="1" key="1">
    <citation type="submission" date="2019-10" db="EMBL/GenBank/DDBJ databases">
        <authorList>
            <person name="Zhang R."/>
            <person name="Pan Y."/>
            <person name="Wang J."/>
            <person name="Ma R."/>
            <person name="Yu S."/>
        </authorList>
    </citation>
    <scope>NUCLEOTIDE SEQUENCE</scope>
    <source>
        <strain evidence="1">LA-IB0</strain>
        <tissue evidence="1">Leaf</tissue>
    </source>
</reference>
<keyword evidence="2" id="KW-1185">Reference proteome</keyword>
<organism evidence="1 2">
    <name type="scientific">Buddleja alternifolia</name>
    <dbReference type="NCBI Taxonomy" id="168488"/>
    <lineage>
        <taxon>Eukaryota</taxon>
        <taxon>Viridiplantae</taxon>
        <taxon>Streptophyta</taxon>
        <taxon>Embryophyta</taxon>
        <taxon>Tracheophyta</taxon>
        <taxon>Spermatophyta</taxon>
        <taxon>Magnoliopsida</taxon>
        <taxon>eudicotyledons</taxon>
        <taxon>Gunneridae</taxon>
        <taxon>Pentapetalae</taxon>
        <taxon>asterids</taxon>
        <taxon>lamiids</taxon>
        <taxon>Lamiales</taxon>
        <taxon>Scrophulariaceae</taxon>
        <taxon>Buddlejeae</taxon>
        <taxon>Buddleja</taxon>
    </lineage>
</organism>
<protein>
    <submittedName>
        <fullName evidence="1">Uncharacterized protein</fullName>
    </submittedName>
</protein>
<evidence type="ECO:0000313" key="1">
    <source>
        <dbReference type="EMBL" id="KAG8365880.1"/>
    </source>
</evidence>
<accession>A0AAV6WFW3</accession>
<evidence type="ECO:0000313" key="2">
    <source>
        <dbReference type="Proteomes" id="UP000826271"/>
    </source>
</evidence>
<comment type="caution">
    <text evidence="1">The sequence shown here is derived from an EMBL/GenBank/DDBJ whole genome shotgun (WGS) entry which is preliminary data.</text>
</comment>
<sequence>MDEIPSFIKGRIMLMGKDLRNLTDSIDLKIDIINTELSMLKRSVGGSILKDRPSSSKMKVLKVSNSNKVSITNMYLAVDAKLWWRTALLDDISVNRQKIETWDALKGELKDQFLPCHTS</sequence>
<dbReference type="AlphaFoldDB" id="A0AAV6WFW3"/>